<keyword evidence="9" id="KW-0067">ATP-binding</keyword>
<dbReference type="PANTHER" id="PTHR17490:SF16">
    <property type="entry name" value="THREONYLCARBAMOYL-AMP SYNTHASE"/>
    <property type="match status" value="1"/>
</dbReference>
<feature type="domain" description="YrdC-like" evidence="12">
    <location>
        <begin position="17"/>
        <end position="206"/>
    </location>
</feature>
<comment type="caution">
    <text evidence="13">The sequence shown here is derived from an EMBL/GenBank/DDBJ whole genome shotgun (WGS) entry which is preliminary data.</text>
</comment>
<organism evidence="13 14">
    <name type="scientific">Planosporangium flavigriseum</name>
    <dbReference type="NCBI Taxonomy" id="373681"/>
    <lineage>
        <taxon>Bacteria</taxon>
        <taxon>Bacillati</taxon>
        <taxon>Actinomycetota</taxon>
        <taxon>Actinomycetes</taxon>
        <taxon>Micromonosporales</taxon>
        <taxon>Micromonosporaceae</taxon>
        <taxon>Planosporangium</taxon>
    </lineage>
</organism>
<evidence type="ECO:0000256" key="6">
    <source>
        <dbReference type="ARBA" id="ARBA00022694"/>
    </source>
</evidence>
<dbReference type="GO" id="GO:0003725">
    <property type="term" value="F:double-stranded RNA binding"/>
    <property type="evidence" value="ECO:0007669"/>
    <property type="project" value="InterPro"/>
</dbReference>
<dbReference type="GO" id="GO:0008033">
    <property type="term" value="P:tRNA processing"/>
    <property type="evidence" value="ECO:0007669"/>
    <property type="project" value="UniProtKB-KW"/>
</dbReference>
<keyword evidence="14" id="KW-1185">Reference proteome</keyword>
<evidence type="ECO:0000256" key="8">
    <source>
        <dbReference type="ARBA" id="ARBA00022741"/>
    </source>
</evidence>
<dbReference type="InterPro" id="IPR050156">
    <property type="entry name" value="TC-AMP_synthase_SUA5"/>
</dbReference>
<evidence type="ECO:0000256" key="5">
    <source>
        <dbReference type="ARBA" id="ARBA00022679"/>
    </source>
</evidence>
<accession>A0A8J3PL89</accession>
<dbReference type="RefSeq" id="WP_168074164.1">
    <property type="nucleotide sequence ID" value="NZ_BAAAQJ010000016.1"/>
</dbReference>
<reference evidence="13" key="1">
    <citation type="submission" date="2021-01" db="EMBL/GenBank/DDBJ databases">
        <title>Whole genome shotgun sequence of Planosporangium flavigriseum NBRC 105377.</title>
        <authorList>
            <person name="Komaki H."/>
            <person name="Tamura T."/>
        </authorList>
    </citation>
    <scope>NUCLEOTIDE SEQUENCE</scope>
    <source>
        <strain evidence="13">NBRC 105377</strain>
    </source>
</reference>
<comment type="subcellular location">
    <subcellularLocation>
        <location evidence="1">Cytoplasm</location>
    </subcellularLocation>
</comment>
<keyword evidence="5" id="KW-0808">Transferase</keyword>
<dbReference type="PANTHER" id="PTHR17490">
    <property type="entry name" value="SUA5"/>
    <property type="match status" value="1"/>
</dbReference>
<dbReference type="NCBIfam" id="TIGR00057">
    <property type="entry name" value="L-threonylcarbamoyladenylate synthase"/>
    <property type="match status" value="1"/>
</dbReference>
<dbReference type="GO" id="GO:0005737">
    <property type="term" value="C:cytoplasm"/>
    <property type="evidence" value="ECO:0007669"/>
    <property type="project" value="UniProtKB-SubCell"/>
</dbReference>
<keyword evidence="8" id="KW-0547">Nucleotide-binding</keyword>
<evidence type="ECO:0000256" key="4">
    <source>
        <dbReference type="ARBA" id="ARBA00022490"/>
    </source>
</evidence>
<evidence type="ECO:0000256" key="9">
    <source>
        <dbReference type="ARBA" id="ARBA00022840"/>
    </source>
</evidence>
<keyword evidence="6" id="KW-0819">tRNA processing</keyword>
<evidence type="ECO:0000256" key="7">
    <source>
        <dbReference type="ARBA" id="ARBA00022695"/>
    </source>
</evidence>
<evidence type="ECO:0000256" key="2">
    <source>
        <dbReference type="ARBA" id="ARBA00007663"/>
    </source>
</evidence>
<proteinExistence type="inferred from homology"/>
<keyword evidence="4" id="KW-0963">Cytoplasm</keyword>
<protein>
    <recommendedName>
        <fullName evidence="10">L-threonylcarbamoyladenylate synthase</fullName>
        <ecNumber evidence="3">2.7.7.87</ecNumber>
    </recommendedName>
    <alternativeName>
        <fullName evidence="10">L-threonylcarbamoyladenylate synthase</fullName>
    </alternativeName>
</protein>
<dbReference type="PROSITE" id="PS51163">
    <property type="entry name" value="YRDC"/>
    <property type="match status" value="1"/>
</dbReference>
<evidence type="ECO:0000259" key="12">
    <source>
        <dbReference type="PROSITE" id="PS51163"/>
    </source>
</evidence>
<dbReference type="AlphaFoldDB" id="A0A8J3PL89"/>
<evidence type="ECO:0000313" key="13">
    <source>
        <dbReference type="EMBL" id="GIG74251.1"/>
    </source>
</evidence>
<dbReference type="GO" id="GO:0005524">
    <property type="term" value="F:ATP binding"/>
    <property type="evidence" value="ECO:0007669"/>
    <property type="project" value="UniProtKB-KW"/>
</dbReference>
<dbReference type="Pfam" id="PF01300">
    <property type="entry name" value="Sua5_yciO_yrdC"/>
    <property type="match status" value="1"/>
</dbReference>
<evidence type="ECO:0000256" key="3">
    <source>
        <dbReference type="ARBA" id="ARBA00012584"/>
    </source>
</evidence>
<dbReference type="SUPFAM" id="SSF55821">
    <property type="entry name" value="YrdC/RibB"/>
    <property type="match status" value="1"/>
</dbReference>
<dbReference type="EC" id="2.7.7.87" evidence="3"/>
<evidence type="ECO:0000313" key="14">
    <source>
        <dbReference type="Proteomes" id="UP000653674"/>
    </source>
</evidence>
<dbReference type="EMBL" id="BONU01000016">
    <property type="protein sequence ID" value="GIG74251.1"/>
    <property type="molecule type" value="Genomic_DNA"/>
</dbReference>
<comment type="catalytic activity">
    <reaction evidence="11">
        <text>L-threonine + hydrogencarbonate + ATP = L-threonylcarbamoyladenylate + diphosphate + H2O</text>
        <dbReference type="Rhea" id="RHEA:36407"/>
        <dbReference type="ChEBI" id="CHEBI:15377"/>
        <dbReference type="ChEBI" id="CHEBI:17544"/>
        <dbReference type="ChEBI" id="CHEBI:30616"/>
        <dbReference type="ChEBI" id="CHEBI:33019"/>
        <dbReference type="ChEBI" id="CHEBI:57926"/>
        <dbReference type="ChEBI" id="CHEBI:73682"/>
        <dbReference type="EC" id="2.7.7.87"/>
    </reaction>
</comment>
<dbReference type="GO" id="GO:0000049">
    <property type="term" value="F:tRNA binding"/>
    <property type="evidence" value="ECO:0007669"/>
    <property type="project" value="TreeGrafter"/>
</dbReference>
<evidence type="ECO:0000256" key="10">
    <source>
        <dbReference type="ARBA" id="ARBA00029774"/>
    </source>
</evidence>
<dbReference type="InterPro" id="IPR017945">
    <property type="entry name" value="DHBP_synth_RibB-like_a/b_dom"/>
</dbReference>
<dbReference type="GO" id="GO:0061710">
    <property type="term" value="F:L-threonylcarbamoyladenylate synthase"/>
    <property type="evidence" value="ECO:0007669"/>
    <property type="project" value="UniProtKB-EC"/>
</dbReference>
<dbReference type="Gene3D" id="3.90.870.10">
    <property type="entry name" value="DHBP synthase"/>
    <property type="match status" value="1"/>
</dbReference>
<evidence type="ECO:0000256" key="11">
    <source>
        <dbReference type="ARBA" id="ARBA00048366"/>
    </source>
</evidence>
<dbReference type="InterPro" id="IPR006070">
    <property type="entry name" value="Sua5-like_dom"/>
</dbReference>
<comment type="similarity">
    <text evidence="2">Belongs to the SUA5 family.</text>
</comment>
<dbReference type="GO" id="GO:0006450">
    <property type="term" value="P:regulation of translational fidelity"/>
    <property type="evidence" value="ECO:0007669"/>
    <property type="project" value="TreeGrafter"/>
</dbReference>
<evidence type="ECO:0000256" key="1">
    <source>
        <dbReference type="ARBA" id="ARBA00004496"/>
    </source>
</evidence>
<dbReference type="Proteomes" id="UP000653674">
    <property type="component" value="Unassembled WGS sequence"/>
</dbReference>
<keyword evidence="7" id="KW-0548">Nucleotidyltransferase</keyword>
<sequence length="221" mass="23378">MTKFEYASATPAKLLKFGEAARIADTLRQGGLAVLPTETGYMIAAAATNTAAVEKVFHAKQRSLTNPMHVAVGSLAMARQFAEISPLATHLLGEFTPGPLTVVVPQTDRLPTSLVTLNGTVGIRVPDHPATLQVIALLGEPVTATSLNRSGEESLPLDRAQLESLEWPHDEIIPVLEDTTSITETSASTLARITTGNVEILRVGPISEAAVLRAIENAQLG</sequence>
<name>A0A8J3PL89_9ACTN</name>
<gene>
    <name evidence="13" type="ORF">Pfl04_26550</name>
</gene>